<evidence type="ECO:0000313" key="3">
    <source>
        <dbReference type="Proteomes" id="UP001501637"/>
    </source>
</evidence>
<gene>
    <name evidence="2" type="ORF">GCM10010449_64560</name>
</gene>
<feature type="compositionally biased region" description="Polar residues" evidence="1">
    <location>
        <begin position="109"/>
        <end position="122"/>
    </location>
</feature>
<dbReference type="Proteomes" id="UP001501637">
    <property type="component" value="Unassembled WGS sequence"/>
</dbReference>
<sequence length="139" mass="14822">MLPQSAATRRSWEGELLRALLEHPTTYTTLPLRVERVVPYVERPVIRFTEDADANGLTDLISWGVFPTGGEHDLEGVKSRGCGSSTPSTAKSMSDGSARRPSPIEGYTSPHSPASRANQEPSGSGGSEVDVNAAADISR</sequence>
<organism evidence="2 3">
    <name type="scientific">Streptomyces rectiviolaceus</name>
    <dbReference type="NCBI Taxonomy" id="332591"/>
    <lineage>
        <taxon>Bacteria</taxon>
        <taxon>Bacillati</taxon>
        <taxon>Actinomycetota</taxon>
        <taxon>Actinomycetes</taxon>
        <taxon>Kitasatosporales</taxon>
        <taxon>Streptomycetaceae</taxon>
        <taxon>Streptomyces</taxon>
    </lineage>
</organism>
<evidence type="ECO:0000313" key="2">
    <source>
        <dbReference type="EMBL" id="GAA3135012.1"/>
    </source>
</evidence>
<comment type="caution">
    <text evidence="2">The sequence shown here is derived from an EMBL/GenBank/DDBJ whole genome shotgun (WGS) entry which is preliminary data.</text>
</comment>
<keyword evidence="3" id="KW-1185">Reference proteome</keyword>
<feature type="compositionally biased region" description="Polar residues" evidence="1">
    <location>
        <begin position="82"/>
        <end position="95"/>
    </location>
</feature>
<proteinExistence type="predicted"/>
<feature type="region of interest" description="Disordered" evidence="1">
    <location>
        <begin position="72"/>
        <end position="139"/>
    </location>
</feature>
<protein>
    <submittedName>
        <fullName evidence="2">Uncharacterized protein</fullName>
    </submittedName>
</protein>
<name>A0ABP6N5V2_9ACTN</name>
<reference evidence="3" key="1">
    <citation type="journal article" date="2019" name="Int. J. Syst. Evol. Microbiol.">
        <title>The Global Catalogue of Microorganisms (GCM) 10K type strain sequencing project: providing services to taxonomists for standard genome sequencing and annotation.</title>
        <authorList>
            <consortium name="The Broad Institute Genomics Platform"/>
            <consortium name="The Broad Institute Genome Sequencing Center for Infectious Disease"/>
            <person name="Wu L."/>
            <person name="Ma J."/>
        </authorList>
    </citation>
    <scope>NUCLEOTIDE SEQUENCE [LARGE SCALE GENOMIC DNA]</scope>
    <source>
        <strain evidence="3">JCM 9092</strain>
    </source>
</reference>
<evidence type="ECO:0000256" key="1">
    <source>
        <dbReference type="SAM" id="MobiDB-lite"/>
    </source>
</evidence>
<dbReference type="EMBL" id="BAAAUG010000141">
    <property type="protein sequence ID" value="GAA3135012.1"/>
    <property type="molecule type" value="Genomic_DNA"/>
</dbReference>
<accession>A0ABP6N5V2</accession>